<accession>B4SGU5</accession>
<proteinExistence type="predicted"/>
<sequence length="36" mass="3990">MIQDPPEEHEGFWEEGSKGGFGLIEITISNDENVKG</sequence>
<dbReference type="Proteomes" id="UP000002724">
    <property type="component" value="Chromosome"/>
</dbReference>
<reference evidence="1 2" key="1">
    <citation type="submission" date="2008-06" db="EMBL/GenBank/DDBJ databases">
        <title>Complete sequence of Pelodictyon phaeoclathratiforme BU-1.</title>
        <authorList>
            <consortium name="US DOE Joint Genome Institute"/>
            <person name="Lucas S."/>
            <person name="Copeland A."/>
            <person name="Lapidus A."/>
            <person name="Glavina del Rio T."/>
            <person name="Dalin E."/>
            <person name="Tice H."/>
            <person name="Bruce D."/>
            <person name="Goodwin L."/>
            <person name="Pitluck S."/>
            <person name="Schmutz J."/>
            <person name="Larimer F."/>
            <person name="Land M."/>
            <person name="Hauser L."/>
            <person name="Kyrpides N."/>
            <person name="Mikhailova N."/>
            <person name="Liu Z."/>
            <person name="Li T."/>
            <person name="Zhao F."/>
            <person name="Overmann J."/>
            <person name="Bryant D.A."/>
            <person name="Richardson P."/>
        </authorList>
    </citation>
    <scope>NUCLEOTIDE SEQUENCE [LARGE SCALE GENOMIC DNA]</scope>
    <source>
        <strain evidence="2">DSM 5477 / BU-1</strain>
    </source>
</reference>
<dbReference type="STRING" id="324925.Ppha_1237"/>
<gene>
    <name evidence="1" type="ordered locus">Ppha_1237</name>
</gene>
<name>B4SGU5_PELPB</name>
<dbReference type="HOGENOM" id="CLU_3357609_0_0_10"/>
<keyword evidence="2" id="KW-1185">Reference proteome</keyword>
<dbReference type="EMBL" id="CP001110">
    <property type="protein sequence ID" value="ACF43508.1"/>
    <property type="molecule type" value="Genomic_DNA"/>
</dbReference>
<organism evidence="1 2">
    <name type="scientific">Pelodictyon phaeoclathratiforme (strain DSM 5477 / BU-1)</name>
    <dbReference type="NCBI Taxonomy" id="324925"/>
    <lineage>
        <taxon>Bacteria</taxon>
        <taxon>Pseudomonadati</taxon>
        <taxon>Chlorobiota</taxon>
        <taxon>Chlorobiia</taxon>
        <taxon>Chlorobiales</taxon>
        <taxon>Chlorobiaceae</taxon>
        <taxon>Chlorobium/Pelodictyon group</taxon>
        <taxon>Pelodictyon</taxon>
    </lineage>
</organism>
<evidence type="ECO:0000313" key="2">
    <source>
        <dbReference type="Proteomes" id="UP000002724"/>
    </source>
</evidence>
<evidence type="ECO:0000313" key="1">
    <source>
        <dbReference type="EMBL" id="ACF43508.1"/>
    </source>
</evidence>
<dbReference type="AlphaFoldDB" id="B4SGU5"/>
<protein>
    <submittedName>
        <fullName evidence="1">Uncharacterized protein</fullName>
    </submittedName>
</protein>
<dbReference type="KEGG" id="pph:Ppha_1237"/>